<dbReference type="AlphaFoldDB" id="A0A7S1GJI1"/>
<reference evidence="1" key="1">
    <citation type="submission" date="2021-01" db="EMBL/GenBank/DDBJ databases">
        <authorList>
            <person name="Corre E."/>
            <person name="Pelletier E."/>
            <person name="Niang G."/>
            <person name="Scheremetjew M."/>
            <person name="Finn R."/>
            <person name="Kale V."/>
            <person name="Holt S."/>
            <person name="Cochrane G."/>
            <person name="Meng A."/>
            <person name="Brown T."/>
            <person name="Cohen L."/>
        </authorList>
    </citation>
    <scope>NUCLEOTIDE SEQUENCE</scope>
    <source>
        <strain evidence="1">ECT3854</strain>
    </source>
</reference>
<evidence type="ECO:0000313" key="1">
    <source>
        <dbReference type="EMBL" id="CAD8936386.1"/>
    </source>
</evidence>
<organism evidence="1">
    <name type="scientific">Cyclophora tenuis</name>
    <name type="common">Marine diatom</name>
    <dbReference type="NCBI Taxonomy" id="216820"/>
    <lineage>
        <taxon>Eukaryota</taxon>
        <taxon>Sar</taxon>
        <taxon>Stramenopiles</taxon>
        <taxon>Ochrophyta</taxon>
        <taxon>Bacillariophyta</taxon>
        <taxon>Fragilariophyceae</taxon>
        <taxon>Fragilariophycidae</taxon>
        <taxon>Cyclophorales</taxon>
        <taxon>Cyclophoraceae</taxon>
        <taxon>Cyclophora</taxon>
    </lineage>
</organism>
<dbReference type="EMBL" id="HBFW01011505">
    <property type="protein sequence ID" value="CAD8936386.1"/>
    <property type="molecule type" value="Transcribed_RNA"/>
</dbReference>
<protein>
    <submittedName>
        <fullName evidence="1">Uncharacterized protein</fullName>
    </submittedName>
</protein>
<accession>A0A7S1GJI1</accession>
<gene>
    <name evidence="1" type="ORF">CTEN0397_LOCUS7420</name>
</gene>
<name>A0A7S1GJI1_CYCTE</name>
<proteinExistence type="predicted"/>
<sequence length="123" mass="13564">MRPHQSFSSASSLERVDVVSHQLLHHDKVFWVGATVVFLLCRLRCCDGILAPHGIVAHGTVLIKSIDNGLNTSSHHHRCSKKSILDSTASCTATLLTSTQNLHPRLYAKPKQNLSHTLILSHI</sequence>